<gene>
    <name evidence="2" type="ORF">STRTUCAR8_06026</name>
</gene>
<dbReference type="Gene3D" id="3.90.1200.10">
    <property type="match status" value="2"/>
</dbReference>
<dbReference type="STRING" id="85558.T45_06033"/>
<organism evidence="2 3">
    <name type="scientific">Streptomyces turgidiscabies (strain Car8)</name>
    <dbReference type="NCBI Taxonomy" id="698760"/>
    <lineage>
        <taxon>Bacteria</taxon>
        <taxon>Bacillati</taxon>
        <taxon>Actinomycetota</taxon>
        <taxon>Actinomycetes</taxon>
        <taxon>Kitasatosporales</taxon>
        <taxon>Streptomycetaceae</taxon>
        <taxon>Streptomyces</taxon>
    </lineage>
</organism>
<keyword evidence="2" id="KW-0808">Transferase</keyword>
<evidence type="ECO:0000313" key="3">
    <source>
        <dbReference type="Proteomes" id="UP000010931"/>
    </source>
</evidence>
<feature type="domain" description="Aminoglycoside phosphotransferase" evidence="1">
    <location>
        <begin position="433"/>
        <end position="649"/>
    </location>
</feature>
<protein>
    <submittedName>
        <fullName evidence="2">Phosphotransferase enzyme family protein</fullName>
    </submittedName>
</protein>
<evidence type="ECO:0000313" key="2">
    <source>
        <dbReference type="EMBL" id="ELP68105.1"/>
    </source>
</evidence>
<proteinExistence type="predicted"/>
<dbReference type="PANTHER" id="PTHR40086">
    <property type="entry name" value="PHOSPHOTRANSFERASE YTMP-RELATED"/>
    <property type="match status" value="1"/>
</dbReference>
<comment type="caution">
    <text evidence="2">The sequence shown here is derived from an EMBL/GenBank/DDBJ whole genome shotgun (WGS) entry which is preliminary data.</text>
</comment>
<keyword evidence="3" id="KW-1185">Reference proteome</keyword>
<sequence length="719" mass="80934">MYRQFVELARNTGTLYNGQHNANFVLPLNPEMARLVPLAEGTEVMVRIPRLDVPSVTVKTWPCEEAAILVAIRDFVRGAPTCLMEDWGQSELYTFVPGEPLSAFSHDGSAVDAEWIAAMAGVLARLALVPRDALPRLPANWPQDGDSRAFLKHLAGLTDRDVRQHNMPEYGLLFRALGVPEDGLTTLAARLPDMTSRPYSLLHADLHRGNVVIPFAGDPLVLVVDWELATYGDPLHDLAVHLIRSRYPEWQEKEVIDTWEEMMLRTSPESVRGLHEDLPHYLAFERAQSVYPDVIRAARDLRQSPDRQHLTDAVRQVHRALTVAAGPLAMRDVPDPEEIAAVLLRWTLFAPGEEIGGGRATESVDWRPGRGHPYRDDFSDAQVGDALLAERSVPARAVRRGTAYVNSVVRVPGRLTPVVVRRRIEDRQIEGRCPRREQGVLPEHLVLRQIERATTGVAVPRLLALGEDGDRGTAFAVHTYVGQGDGGAPPEHPVDGLRPNEADDLVDQLCALTSVDYLGLDPMATAWGFYERMTDRLVRMVESLPERSRHLAEEYGLPGPGRLRRILSRYQVTPRTPTLLHGDLHPWNLVRLNEERFALALVDWELAMVGDPLYDLIRHHHLTRSRPVVRHRMLTRWERSLPVHYTRDWRRDRLTYERLEAVRSAYVDLDRLVTRTDLEAPNVDRAVASIRQTLDAALTGLNLGTGPMANPYLRRALPG</sequence>
<evidence type="ECO:0000259" key="1">
    <source>
        <dbReference type="Pfam" id="PF01636"/>
    </source>
</evidence>
<dbReference type="AlphaFoldDB" id="L7FBT5"/>
<dbReference type="GO" id="GO:0016740">
    <property type="term" value="F:transferase activity"/>
    <property type="evidence" value="ECO:0007669"/>
    <property type="project" value="UniProtKB-KW"/>
</dbReference>
<dbReference type="InterPro" id="IPR002575">
    <property type="entry name" value="Aminoglycoside_PTrfase"/>
</dbReference>
<name>L7FBT5_STRT8</name>
<feature type="domain" description="Aminoglycoside phosphotransferase" evidence="1">
    <location>
        <begin position="89"/>
        <end position="263"/>
    </location>
</feature>
<dbReference type="Proteomes" id="UP000010931">
    <property type="component" value="Unassembled WGS sequence"/>
</dbReference>
<dbReference type="InterPro" id="IPR011009">
    <property type="entry name" value="Kinase-like_dom_sf"/>
</dbReference>
<dbReference type="SUPFAM" id="SSF56112">
    <property type="entry name" value="Protein kinase-like (PK-like)"/>
    <property type="match status" value="2"/>
</dbReference>
<dbReference type="Pfam" id="PF01636">
    <property type="entry name" value="APH"/>
    <property type="match status" value="2"/>
</dbReference>
<accession>L7FBT5</accession>
<dbReference type="PANTHER" id="PTHR40086:SF1">
    <property type="entry name" value="CELL CYCLE REGULATOR CCRZ"/>
    <property type="match status" value="1"/>
</dbReference>
<dbReference type="PATRIC" id="fig|698760.3.peg.3165"/>
<dbReference type="InterPro" id="IPR052077">
    <property type="entry name" value="CcrZ_PhaseVar_Mediator"/>
</dbReference>
<dbReference type="EMBL" id="AEJB01000231">
    <property type="protein sequence ID" value="ELP68105.1"/>
    <property type="molecule type" value="Genomic_DNA"/>
</dbReference>
<reference evidence="2 3" key="1">
    <citation type="journal article" date="2011" name="Plasmid">
        <title>Streptomyces turgidiscabies Car8 contains a modular pathogenicity island that shares virulence genes with other actinobacterial plant pathogens.</title>
        <authorList>
            <person name="Huguet-Tapia J.C."/>
            <person name="Badger J.H."/>
            <person name="Loria R."/>
            <person name="Pettis G.S."/>
        </authorList>
    </citation>
    <scope>NUCLEOTIDE SEQUENCE [LARGE SCALE GENOMIC DNA]</scope>
    <source>
        <strain evidence="2 3">Car8</strain>
    </source>
</reference>